<evidence type="ECO:0000256" key="1">
    <source>
        <dbReference type="ARBA" id="ARBA00022729"/>
    </source>
</evidence>
<gene>
    <name evidence="4" type="ORF">ENV62_01035</name>
</gene>
<dbReference type="Gene3D" id="3.40.190.10">
    <property type="entry name" value="Periplasmic binding protein-like II"/>
    <property type="match status" value="1"/>
</dbReference>
<reference evidence="4" key="1">
    <citation type="journal article" date="2020" name="mSystems">
        <title>Genome- and Community-Level Interaction Insights into Carbon Utilization and Element Cycling Functions of Hydrothermarchaeota in Hydrothermal Sediment.</title>
        <authorList>
            <person name="Zhou Z."/>
            <person name="Liu Y."/>
            <person name="Xu W."/>
            <person name="Pan J."/>
            <person name="Luo Z.H."/>
            <person name="Li M."/>
        </authorList>
    </citation>
    <scope>NUCLEOTIDE SEQUENCE [LARGE SCALE GENOMIC DNA]</scope>
    <source>
        <strain evidence="4">SpSt-776</strain>
    </source>
</reference>
<dbReference type="GO" id="GO:1904680">
    <property type="term" value="F:peptide transmembrane transporter activity"/>
    <property type="evidence" value="ECO:0007669"/>
    <property type="project" value="TreeGrafter"/>
</dbReference>
<feature type="signal peptide" evidence="2">
    <location>
        <begin position="1"/>
        <end position="19"/>
    </location>
</feature>
<evidence type="ECO:0000256" key="2">
    <source>
        <dbReference type="SAM" id="SignalP"/>
    </source>
</evidence>
<dbReference type="GO" id="GO:0043190">
    <property type="term" value="C:ATP-binding cassette (ABC) transporter complex"/>
    <property type="evidence" value="ECO:0007669"/>
    <property type="project" value="InterPro"/>
</dbReference>
<dbReference type="Gene3D" id="3.10.105.10">
    <property type="entry name" value="Dipeptide-binding Protein, Domain 3"/>
    <property type="match status" value="1"/>
</dbReference>
<dbReference type="GO" id="GO:0015833">
    <property type="term" value="P:peptide transport"/>
    <property type="evidence" value="ECO:0007669"/>
    <property type="project" value="TreeGrafter"/>
</dbReference>
<protein>
    <submittedName>
        <fullName evidence="4">ABC transporter substrate-binding protein</fullName>
    </submittedName>
</protein>
<dbReference type="SUPFAM" id="SSF53850">
    <property type="entry name" value="Periplasmic binding protein-like II"/>
    <property type="match status" value="1"/>
</dbReference>
<dbReference type="InterPro" id="IPR039424">
    <property type="entry name" value="SBP_5"/>
</dbReference>
<comment type="caution">
    <text evidence="4">The sequence shown here is derived from an EMBL/GenBank/DDBJ whole genome shotgun (WGS) entry which is preliminary data.</text>
</comment>
<keyword evidence="1 2" id="KW-0732">Signal</keyword>
<name>A0A7C3WKF3_9BACT</name>
<sequence>MVTMGKKFLLLAGFLLVQAGLSPPSLWPQEAPPQTYIIGDPQGDWGFPSPMSHNPRGPGYLRVSFLFDTLIWKDAHGFVPALARRWEYRPAPPTYTFHLHPSAVWHDGKPLTASDVAFTIDYLKRHPHPWVDVRPIRQVEVAGPHTVRLVLDRPYAPFLEEIAGTMFILPRHIWQDIQDPARFQEPRATVGSGPYKLAEYRRELGLYRFVAFEQYYRGKPVVPELSFVHVGNELLALKGKAVQAAAIPPEAASELKALGFTVASQPHFWCLKLLFNHGRFPMQELAFRRAVARAVDLRDLVSQTVRGHGLPASPGLLPPDSPWYHPPATQYLFDPRASRELLASLGYRPTPEGWERHGQTLDLELLTVPGYARVAEYLKKSLQEIGLRVRLRQVDYTVLDQRVKAQNFDLALSGHGGLGGDPKIINDVVAGPFAAEFLGGYRLPPELARLLTDQLLTLDVAQRRQLVARIQEWLARELPTLPLYFPTQYIAHDGRVPWFFTHGGIAKGIPLYFNKLALLPPGNSLSSP</sequence>
<feature type="chain" id="PRO_5027758669" evidence="2">
    <location>
        <begin position="20"/>
        <end position="528"/>
    </location>
</feature>
<dbReference type="EMBL" id="DTHB01000016">
    <property type="protein sequence ID" value="HGB13813.1"/>
    <property type="molecule type" value="Genomic_DNA"/>
</dbReference>
<dbReference type="PANTHER" id="PTHR30290:SF64">
    <property type="entry name" value="ABC TRANSPORTER PERIPLASMIC BINDING PROTEIN"/>
    <property type="match status" value="1"/>
</dbReference>
<dbReference type="GO" id="GO:0030288">
    <property type="term" value="C:outer membrane-bounded periplasmic space"/>
    <property type="evidence" value="ECO:0007669"/>
    <property type="project" value="UniProtKB-ARBA"/>
</dbReference>
<dbReference type="PIRSF" id="PIRSF002741">
    <property type="entry name" value="MppA"/>
    <property type="match status" value="1"/>
</dbReference>
<dbReference type="Pfam" id="PF00496">
    <property type="entry name" value="SBP_bac_5"/>
    <property type="match status" value="1"/>
</dbReference>
<evidence type="ECO:0000313" key="4">
    <source>
        <dbReference type="EMBL" id="HGB13813.1"/>
    </source>
</evidence>
<dbReference type="AlphaFoldDB" id="A0A7C3WKF3"/>
<feature type="domain" description="Solute-binding protein family 5" evidence="3">
    <location>
        <begin position="78"/>
        <end position="423"/>
    </location>
</feature>
<dbReference type="PANTHER" id="PTHR30290">
    <property type="entry name" value="PERIPLASMIC BINDING COMPONENT OF ABC TRANSPORTER"/>
    <property type="match status" value="1"/>
</dbReference>
<proteinExistence type="predicted"/>
<organism evidence="4">
    <name type="scientific">Desulfobacca acetoxidans</name>
    <dbReference type="NCBI Taxonomy" id="60893"/>
    <lineage>
        <taxon>Bacteria</taxon>
        <taxon>Pseudomonadati</taxon>
        <taxon>Thermodesulfobacteriota</taxon>
        <taxon>Desulfobaccia</taxon>
        <taxon>Desulfobaccales</taxon>
        <taxon>Desulfobaccaceae</taxon>
        <taxon>Desulfobacca</taxon>
    </lineage>
</organism>
<accession>A0A7C3WKF3</accession>
<evidence type="ECO:0000259" key="3">
    <source>
        <dbReference type="Pfam" id="PF00496"/>
    </source>
</evidence>
<dbReference type="InterPro" id="IPR000914">
    <property type="entry name" value="SBP_5_dom"/>
</dbReference>
<dbReference type="InterPro" id="IPR030678">
    <property type="entry name" value="Peptide/Ni-bd"/>
</dbReference>